<proteinExistence type="predicted"/>
<accession>A0A8S1W298</accession>
<evidence type="ECO:0000313" key="1">
    <source>
        <dbReference type="EMBL" id="CAD8182382.1"/>
    </source>
</evidence>
<sequence length="440" mass="52619">MFHILLNSYRINRIWQDIPLQQNYEIKRKNIDRKFSHQQSVKETILLWKWILSFRYASGVNARLYGTAHQPNFFLTQYKRINLIIHDVESNLNAFKNYLHMITVAVTIWDLCDINEREENKKAIIKKLILKQINSVLFLGWKETSESVYEQFDQIIAASKAELINLIPKDIFENFDLEDCEEDNLENVSQEELSLDYVYALTQYAKVKLEENLLNCKNNLIQLSEYKSYQIHHEHQTALFREYNRIMDYACLCTSNGNHFLNIQKNAFIVEKYGLKWLVAPDQQPVEAYLMVKRMNQQNKNRLPNNLLFSIRIKSYKLFINNYFNLLDSKHKDPNETIKVEPIGCKRSINWSDMISLTENELKNALGILDQKICDNINEQEKLYQERTEKQYAQYKKELDKKILEQRENMLQAQRYNLNIQKQFSQFIHYILCNFMMQIS</sequence>
<name>A0A8S1W298_PAROT</name>
<gene>
    <name evidence="1" type="ORF">POCTA_138.1.T0780262</name>
</gene>
<organism evidence="1 2">
    <name type="scientific">Paramecium octaurelia</name>
    <dbReference type="NCBI Taxonomy" id="43137"/>
    <lineage>
        <taxon>Eukaryota</taxon>
        <taxon>Sar</taxon>
        <taxon>Alveolata</taxon>
        <taxon>Ciliophora</taxon>
        <taxon>Intramacronucleata</taxon>
        <taxon>Oligohymenophorea</taxon>
        <taxon>Peniculida</taxon>
        <taxon>Parameciidae</taxon>
        <taxon>Paramecium</taxon>
    </lineage>
</organism>
<comment type="caution">
    <text evidence="1">The sequence shown here is derived from an EMBL/GenBank/DDBJ whole genome shotgun (WGS) entry which is preliminary data.</text>
</comment>
<dbReference type="Proteomes" id="UP000683925">
    <property type="component" value="Unassembled WGS sequence"/>
</dbReference>
<reference evidence="1" key="1">
    <citation type="submission" date="2021-01" db="EMBL/GenBank/DDBJ databases">
        <authorList>
            <consortium name="Genoscope - CEA"/>
            <person name="William W."/>
        </authorList>
    </citation>
    <scope>NUCLEOTIDE SEQUENCE</scope>
</reference>
<keyword evidence="2" id="KW-1185">Reference proteome</keyword>
<protein>
    <submittedName>
        <fullName evidence="1">Uncharacterized protein</fullName>
    </submittedName>
</protein>
<dbReference type="AlphaFoldDB" id="A0A8S1W298"/>
<dbReference type="EMBL" id="CAJJDP010000077">
    <property type="protein sequence ID" value="CAD8182382.1"/>
    <property type="molecule type" value="Genomic_DNA"/>
</dbReference>
<dbReference type="OrthoDB" id="8954335at2759"/>
<evidence type="ECO:0000313" key="2">
    <source>
        <dbReference type="Proteomes" id="UP000683925"/>
    </source>
</evidence>